<feature type="compositionally biased region" description="Polar residues" evidence="1">
    <location>
        <begin position="1047"/>
        <end position="1059"/>
    </location>
</feature>
<feature type="compositionally biased region" description="Acidic residues" evidence="1">
    <location>
        <begin position="1035"/>
        <end position="1045"/>
    </location>
</feature>
<accession>A0A815G385</accession>
<evidence type="ECO:0000313" key="4">
    <source>
        <dbReference type="EMBL" id="CAF3675096.1"/>
    </source>
</evidence>
<feature type="region of interest" description="Disordered" evidence="1">
    <location>
        <begin position="590"/>
        <end position="618"/>
    </location>
</feature>
<name>A0A815G385_9BILA</name>
<feature type="compositionally biased region" description="Polar residues" evidence="1">
    <location>
        <begin position="1123"/>
        <end position="1132"/>
    </location>
</feature>
<feature type="region of interest" description="Disordered" evidence="1">
    <location>
        <begin position="1010"/>
        <end position="1059"/>
    </location>
</feature>
<gene>
    <name evidence="3" type="ORF">JYZ213_LOCUS34076</name>
    <name evidence="4" type="ORF">OXD698_LOCUS10523</name>
</gene>
<feature type="region of interest" description="Disordered" evidence="1">
    <location>
        <begin position="1118"/>
        <end position="1164"/>
    </location>
</feature>
<dbReference type="Proteomes" id="UP000663845">
    <property type="component" value="Unassembled WGS sequence"/>
</dbReference>
<evidence type="ECO:0000259" key="2">
    <source>
        <dbReference type="SMART" id="SM00355"/>
    </source>
</evidence>
<evidence type="ECO:0000313" key="5">
    <source>
        <dbReference type="Proteomes" id="UP000663845"/>
    </source>
</evidence>
<evidence type="ECO:0000313" key="3">
    <source>
        <dbReference type="EMBL" id="CAF1333270.1"/>
    </source>
</evidence>
<feature type="compositionally biased region" description="Basic and acidic residues" evidence="1">
    <location>
        <begin position="1154"/>
        <end position="1164"/>
    </location>
</feature>
<feature type="compositionally biased region" description="Low complexity" evidence="1">
    <location>
        <begin position="1141"/>
        <end position="1153"/>
    </location>
</feature>
<dbReference type="SMART" id="SM00355">
    <property type="entry name" value="ZnF_C2H2"/>
    <property type="match status" value="2"/>
</dbReference>
<comment type="caution">
    <text evidence="3">The sequence shown here is derived from an EMBL/GenBank/DDBJ whole genome shotgun (WGS) entry which is preliminary data.</text>
</comment>
<feature type="region of interest" description="Disordered" evidence="1">
    <location>
        <begin position="717"/>
        <end position="742"/>
    </location>
</feature>
<dbReference type="InterPro" id="IPR013087">
    <property type="entry name" value="Znf_C2H2_type"/>
</dbReference>
<evidence type="ECO:0000256" key="1">
    <source>
        <dbReference type="SAM" id="MobiDB-lite"/>
    </source>
</evidence>
<proteinExistence type="predicted"/>
<dbReference type="Proteomes" id="UP000663844">
    <property type="component" value="Unassembled WGS sequence"/>
</dbReference>
<dbReference type="AlphaFoldDB" id="A0A815G385"/>
<feature type="compositionally biased region" description="Polar residues" evidence="1">
    <location>
        <begin position="1011"/>
        <end position="1031"/>
    </location>
</feature>
<organism evidence="3 5">
    <name type="scientific">Adineta steineri</name>
    <dbReference type="NCBI Taxonomy" id="433720"/>
    <lineage>
        <taxon>Eukaryota</taxon>
        <taxon>Metazoa</taxon>
        <taxon>Spiralia</taxon>
        <taxon>Gnathifera</taxon>
        <taxon>Rotifera</taxon>
        <taxon>Eurotatoria</taxon>
        <taxon>Bdelloidea</taxon>
        <taxon>Adinetida</taxon>
        <taxon>Adinetidae</taxon>
        <taxon>Adineta</taxon>
    </lineage>
</organism>
<feature type="domain" description="C2H2-type" evidence="2">
    <location>
        <begin position="39"/>
        <end position="65"/>
    </location>
</feature>
<protein>
    <recommendedName>
        <fullName evidence="2">C2H2-type domain-containing protein</fullName>
    </recommendedName>
</protein>
<dbReference type="EMBL" id="CAJOAZ010000563">
    <property type="protein sequence ID" value="CAF3675096.1"/>
    <property type="molecule type" value="Genomic_DNA"/>
</dbReference>
<reference evidence="3" key="1">
    <citation type="submission" date="2021-02" db="EMBL/GenBank/DDBJ databases">
        <authorList>
            <person name="Nowell W R."/>
        </authorList>
    </citation>
    <scope>NUCLEOTIDE SEQUENCE</scope>
</reference>
<dbReference type="EMBL" id="CAJNOG010000676">
    <property type="protein sequence ID" value="CAF1333270.1"/>
    <property type="molecule type" value="Genomic_DNA"/>
</dbReference>
<sequence length="1164" mass="133535">MSQLHYFCPLCESPTVFQHYPTLFAHIRDEHREESPFSIRCELSMMCGSRYSSFDSYRQHIYRCHRSLLDSLDNNDTISSADISDSIEDLFSDLTFDDTLQFAGDPDSTIYPDEEVDELDRLFSSFDSVSSSFTDQQLSFDQLAQFYTYFLLELREHHLLPQKIVQLISSNICKLFDMIIKLIKSKAPSTTSLLSVTAYENAFAHITSMINSISKNEYQFLKRCKKHFSYEPPTEIILDQPNEHAYYIPLKKSLSYTLQNGQLLQAIIDNINSLSSRAAQDTDLVLSNRQGHFVKTNLYRQTNSNILLLKLYTDGISITNPIGPHRDSHKLTCFYYLLDDLPEVIRSQVNSIGLYSMCYTKHLNNDNNRTILINVLVNDLNKLQTDGITIPCLSSRIYFVFSSVCGDNLASNEVGGFQKSFSSGSFCRHCFITYEQKHIPLTDISFVPRTRLKHDIILNQVILNNGRQIIQGVKGPSWFKDLIGFHPTESLPPDVMHDFSEEEDIDGATLALLQHNDLIQIFPRVKDRVKFVDQRAKLILYYNDQQANKDAAILDVSDSTLSSVQVYDESEENDMVNSVNANENIITNNRATATDRGSLSSLPLNDNTDIDNKPMLPDDYEGPNLTDRMEEYIEQENLSKFNPHTRLRSELLSLMYDDVTKSYSLLYPSHDDYLKMAKIIVNKLRIPQTLAKNSIKDWHESLKQKFKRERKPLQLNNDLVKSKQDKYGNGKTNGRPKKKSTILQAERRRVDIPLINLTDEQNEDLLVMVNQMNTELLKDDPNNDLLRDLWIKSFNIRRLCIRELDIIELLERFPGYRRSEMILAEVKESTGIDIEQNVDVLLPKFFDHIPDNNCFLADVLPIRVIRILCKLFGDTVGNIFTYEEVLIPGPCMKILDDKFELYLDFHLITHTSSCSQALALLMALYYVFEIRFGHHNRCSRLLYAILFEDSHYLNKALKNLLNSWKYKIVNRSFVRQQVVVINLIESLTQPSTTNEHVSSPSDISNEIAHVSTEQSHPDQYTSSQLNETSSRNIDEENISEVDEDVFTQPSATVEDNIYESSTITRPPLASLTNSSIIVQNKSAAVANVEDSYLNLNSKELHHINASQTLPLTQELENEIDPAENQNKSSSTVIKKRKRNTPRSSSSISTPKTSARLEAKRSRLH</sequence>
<feature type="compositionally biased region" description="Polar residues" evidence="1">
    <location>
        <begin position="590"/>
        <end position="607"/>
    </location>
</feature>
<feature type="domain" description="C2H2-type" evidence="2">
    <location>
        <begin position="6"/>
        <end position="31"/>
    </location>
</feature>